<dbReference type="InterPro" id="IPR013096">
    <property type="entry name" value="Cupin_2"/>
</dbReference>
<organism evidence="2 3">
    <name type="scientific">Pandoraea bronchicola</name>
    <dbReference type="NCBI Taxonomy" id="2508287"/>
    <lineage>
        <taxon>Bacteria</taxon>
        <taxon>Pseudomonadati</taxon>
        <taxon>Pseudomonadota</taxon>
        <taxon>Betaproteobacteria</taxon>
        <taxon>Burkholderiales</taxon>
        <taxon>Burkholderiaceae</taxon>
        <taxon>Pandoraea</taxon>
    </lineage>
</organism>
<evidence type="ECO:0000259" key="1">
    <source>
        <dbReference type="Pfam" id="PF07883"/>
    </source>
</evidence>
<gene>
    <name evidence="2" type="ORF">PBR20603_00880</name>
</gene>
<dbReference type="CDD" id="cd02236">
    <property type="entry name" value="cupin_CV2614-like"/>
    <property type="match status" value="1"/>
</dbReference>
<keyword evidence="3" id="KW-1185">Reference proteome</keyword>
<proteinExistence type="predicted"/>
<feature type="domain" description="Cupin type-2" evidence="1">
    <location>
        <begin position="93"/>
        <end position="161"/>
    </location>
</feature>
<protein>
    <recommendedName>
        <fullName evidence="1">Cupin type-2 domain-containing protein</fullName>
    </recommendedName>
</protein>
<sequence>MRPARVLRPFCPLRPFYPLRPLRPLRLLRPRCPPLLGRLLGAAALLSAVAAPFAADARATGISTETLAKSTTAWDQTGYTAYPSGVPEPTLVRITIAPNTRLDWHIHPMPAIGYVASGQLTVERADNGAQRSFVAGQTVTELVDVPHRGWTGDTGAELLVFYARSVQQPLAVISPNAGQLAQDETASLPRD</sequence>
<accession>A0A5E5BNS1</accession>
<reference evidence="2 3" key="1">
    <citation type="submission" date="2019-08" db="EMBL/GenBank/DDBJ databases">
        <authorList>
            <person name="Peeters C."/>
        </authorList>
    </citation>
    <scope>NUCLEOTIDE SEQUENCE [LARGE SCALE GENOMIC DNA]</scope>
    <source>
        <strain evidence="2 3">LMG 20603</strain>
    </source>
</reference>
<evidence type="ECO:0000313" key="3">
    <source>
        <dbReference type="Proteomes" id="UP000382040"/>
    </source>
</evidence>
<dbReference type="Gene3D" id="2.60.120.10">
    <property type="entry name" value="Jelly Rolls"/>
    <property type="match status" value="1"/>
</dbReference>
<name>A0A5E5BNS1_9BURK</name>
<dbReference type="InterPro" id="IPR011051">
    <property type="entry name" value="RmlC_Cupin_sf"/>
</dbReference>
<dbReference type="AlphaFoldDB" id="A0A5E5BNS1"/>
<dbReference type="Proteomes" id="UP000382040">
    <property type="component" value="Unassembled WGS sequence"/>
</dbReference>
<evidence type="ECO:0000313" key="2">
    <source>
        <dbReference type="EMBL" id="VVE86956.1"/>
    </source>
</evidence>
<dbReference type="SUPFAM" id="SSF51182">
    <property type="entry name" value="RmlC-like cupins"/>
    <property type="match status" value="1"/>
</dbReference>
<dbReference type="Pfam" id="PF07883">
    <property type="entry name" value="Cupin_2"/>
    <property type="match status" value="1"/>
</dbReference>
<dbReference type="InterPro" id="IPR014710">
    <property type="entry name" value="RmlC-like_jellyroll"/>
</dbReference>
<dbReference type="EMBL" id="CABPST010000002">
    <property type="protein sequence ID" value="VVE86956.1"/>
    <property type="molecule type" value="Genomic_DNA"/>
</dbReference>